<reference evidence="1 2" key="1">
    <citation type="journal article" date="2012" name="J. Bacteriol.">
        <title>Genome sequence of the cycloprodigiosin-producing bacterial strain Pseudoalteromonas rubra ATCC 29570(T).</title>
        <authorList>
            <person name="Xie B.B."/>
            <person name="Shu Y.L."/>
            <person name="Qin Q.L."/>
            <person name="Rong J.C."/>
            <person name="Zhang X.Y."/>
            <person name="Chen X.L."/>
            <person name="Zhou B.C."/>
            <person name="Zhang Y.Z."/>
        </authorList>
    </citation>
    <scope>NUCLEOTIDE SEQUENCE [LARGE SCALE GENOMIC DNA]</scope>
    <source>
        <strain evidence="1 2">DSM 6842</strain>
    </source>
</reference>
<evidence type="ECO:0000313" key="2">
    <source>
        <dbReference type="Proteomes" id="UP000016480"/>
    </source>
</evidence>
<evidence type="ECO:0000313" key="1">
    <source>
        <dbReference type="EMBL" id="KAF7787875.1"/>
    </source>
</evidence>
<name>A0A8T0CD01_9GAMM</name>
<sequence length="46" mass="5082">MAVPYSVADKQAAMAMMLISREALATTSAPIRYEVLLSRVRIVLDE</sequence>
<gene>
    <name evidence="1" type="ORF">PRUB_a2388</name>
</gene>
<dbReference type="Proteomes" id="UP000016480">
    <property type="component" value="Unassembled WGS sequence"/>
</dbReference>
<organism evidence="1 2">
    <name type="scientific">Pseudoalteromonas rubra</name>
    <dbReference type="NCBI Taxonomy" id="43658"/>
    <lineage>
        <taxon>Bacteria</taxon>
        <taxon>Pseudomonadati</taxon>
        <taxon>Pseudomonadota</taxon>
        <taxon>Gammaproteobacteria</taxon>
        <taxon>Alteromonadales</taxon>
        <taxon>Pseudoalteromonadaceae</taxon>
        <taxon>Pseudoalteromonas</taxon>
    </lineage>
</organism>
<dbReference type="EMBL" id="AHCD03000027">
    <property type="protein sequence ID" value="KAF7787875.1"/>
    <property type="molecule type" value="Genomic_DNA"/>
</dbReference>
<comment type="caution">
    <text evidence="1">The sequence shown here is derived from an EMBL/GenBank/DDBJ whole genome shotgun (WGS) entry which is preliminary data.</text>
</comment>
<dbReference type="AlphaFoldDB" id="A0A8T0CD01"/>
<protein>
    <submittedName>
        <fullName evidence="1">Uncharacterized protein</fullName>
    </submittedName>
</protein>
<proteinExistence type="predicted"/>
<accession>A0A8T0CD01</accession>